<evidence type="ECO:0000256" key="9">
    <source>
        <dbReference type="SAM" id="SignalP"/>
    </source>
</evidence>
<dbReference type="EMBL" id="FWZU01000001">
    <property type="protein sequence ID" value="SME89622.1"/>
    <property type="molecule type" value="Genomic_DNA"/>
</dbReference>
<dbReference type="GO" id="GO:0071709">
    <property type="term" value="P:membrane assembly"/>
    <property type="evidence" value="ECO:0007669"/>
    <property type="project" value="InterPro"/>
</dbReference>
<accession>A0A1X7C4V6</accession>
<dbReference type="InterPro" id="IPR039910">
    <property type="entry name" value="D15-like"/>
</dbReference>
<keyword evidence="3" id="KW-0812">Transmembrane</keyword>
<sequence length="904" mass="100536">MSRIKIMFLLIAATLAFLLNSGAEKAQADEASSIVLSVLPFEVNANADTQYLKDSLPTLISDRLRAAGFRVVDQKKVMQLVDEQGYEFLNLQSAKDMALLSGAGYSIYGSFSQIGEDLSLDVRLVDAFGMKSAIPLFVSKKGLINLLPAVDELVAKVKLELLSQDKIADVEVVGTRVLDKDVVMMRTNIKIGDIYTPYKINADLKNIYALGYFDDVKVKVSDVPGGKKVVFEVVEKPRIQAISVQGADAISSDDILAAVNTKTGAVLNPKVLSDDLNTVREMYRKEGYYKAKVDYSVDGEGAQARLNLNIDEGKKLYIEGIIIQGAKQLNADEVKAQLALTERGWLSWFTKTGVLKEELLERDASAILAYYGNRGFIDAKVGEPEVEIKDDGIYVTFQVSEGDRYKVGSVELRGDLIVSKAKLKEIIASDDMADGGEYLDRSVLREDMKAISDFYANFGYAYAEANIQFDQNSEDKTVGITFMITKRQKVHIRRVIIEGNAKTRNNVILREMRLADGDLFSGTKLQRSIVRLNKLDFFSEVDIEPVPTGDPSEMDLKVKVKDKNTGMVSGGIGYSTSDSVFVSAKITERNLFGRGWDFGLNGGWSSKSISYGINFYNPRVGDTLWGSGAQTYWRNEDYDDYDKQTIGGVIEATYPLGEYTNFFSNYRLDNYYIDDISDDAAQEIKDIEGTNWSSVVTAGFKRDTTNKAFNPSTGTLNTAKVEMGGGILMGDDSYVKYTLDSNYFTPVFWDLIFHWRGKVGFIHDNFGSGDIPVFERFYLGGINDVRGYSSRGISPRDSSSGDRIGGNKMMFMNFELLFPINEEFGLVGVAFFDIGNSWDDGQDFFSDTKQADGSDLTLGLYKSIGAGIRWFSPMGPIRVEYGYGLDKLQDSNRHKIEFSMGQFF</sequence>
<evidence type="ECO:0000256" key="8">
    <source>
        <dbReference type="NCBIfam" id="TIGR03303"/>
    </source>
</evidence>
<keyword evidence="7" id="KW-0998">Cell outer membrane</keyword>
<dbReference type="PIRSF" id="PIRSF006076">
    <property type="entry name" value="OM_assembly_OMP85"/>
    <property type="match status" value="1"/>
</dbReference>
<evidence type="ECO:0000313" key="12">
    <source>
        <dbReference type="Proteomes" id="UP000192906"/>
    </source>
</evidence>
<dbReference type="PANTHER" id="PTHR12815">
    <property type="entry name" value="SORTING AND ASSEMBLY MACHINERY SAMM50 PROTEIN FAMILY MEMBER"/>
    <property type="match status" value="1"/>
</dbReference>
<organism evidence="11 12">
    <name type="scientific">Desulfovibrio gilichinskyi</name>
    <dbReference type="NCBI Taxonomy" id="1519643"/>
    <lineage>
        <taxon>Bacteria</taxon>
        <taxon>Pseudomonadati</taxon>
        <taxon>Thermodesulfobacteriota</taxon>
        <taxon>Desulfovibrionia</taxon>
        <taxon>Desulfovibrionales</taxon>
        <taxon>Desulfovibrionaceae</taxon>
        <taxon>Desulfovibrio</taxon>
    </lineage>
</organism>
<dbReference type="Pfam" id="PF07244">
    <property type="entry name" value="POTRA"/>
    <property type="match status" value="5"/>
</dbReference>
<keyword evidence="2" id="KW-1134">Transmembrane beta strand</keyword>
<dbReference type="NCBIfam" id="TIGR03303">
    <property type="entry name" value="OM_YaeT"/>
    <property type="match status" value="1"/>
</dbReference>
<protein>
    <recommendedName>
        <fullName evidence="8">Outer membrane protein assembly factor BamA</fullName>
    </recommendedName>
</protein>
<dbReference type="OrthoDB" id="9803054at2"/>
<comment type="subcellular location">
    <subcellularLocation>
        <location evidence="1">Membrane</location>
    </subcellularLocation>
</comment>
<feature type="signal peptide" evidence="9">
    <location>
        <begin position="1"/>
        <end position="28"/>
    </location>
</feature>
<dbReference type="PANTHER" id="PTHR12815:SF47">
    <property type="entry name" value="TRANSLOCATION AND ASSEMBLY MODULE SUBUNIT TAMA"/>
    <property type="match status" value="1"/>
</dbReference>
<keyword evidence="6" id="KW-0472">Membrane</keyword>
<dbReference type="InterPro" id="IPR023707">
    <property type="entry name" value="OM_assembly_BamA"/>
</dbReference>
<evidence type="ECO:0000259" key="10">
    <source>
        <dbReference type="PROSITE" id="PS51779"/>
    </source>
</evidence>
<dbReference type="InterPro" id="IPR010827">
    <property type="entry name" value="BamA/TamA_POTRA"/>
</dbReference>
<name>A0A1X7C4V6_9BACT</name>
<evidence type="ECO:0000256" key="1">
    <source>
        <dbReference type="ARBA" id="ARBA00004370"/>
    </source>
</evidence>
<dbReference type="RefSeq" id="WP_085097326.1">
    <property type="nucleotide sequence ID" value="NZ_FWZU01000001.1"/>
</dbReference>
<feature type="chain" id="PRO_5013140901" description="Outer membrane protein assembly factor BamA" evidence="9">
    <location>
        <begin position="29"/>
        <end position="904"/>
    </location>
</feature>
<evidence type="ECO:0000256" key="4">
    <source>
        <dbReference type="ARBA" id="ARBA00022729"/>
    </source>
</evidence>
<evidence type="ECO:0000256" key="6">
    <source>
        <dbReference type="ARBA" id="ARBA00023136"/>
    </source>
</evidence>
<evidence type="ECO:0000256" key="7">
    <source>
        <dbReference type="ARBA" id="ARBA00023237"/>
    </source>
</evidence>
<feature type="domain" description="POTRA" evidence="10">
    <location>
        <begin position="237"/>
        <end position="313"/>
    </location>
</feature>
<gene>
    <name evidence="11" type="ORF">SAMN06295933_0322</name>
</gene>
<feature type="domain" description="POTRA" evidence="10">
    <location>
        <begin position="316"/>
        <end position="402"/>
    </location>
</feature>
<keyword evidence="12" id="KW-1185">Reference proteome</keyword>
<evidence type="ECO:0000256" key="2">
    <source>
        <dbReference type="ARBA" id="ARBA00022452"/>
    </source>
</evidence>
<dbReference type="AlphaFoldDB" id="A0A1X7C4V6"/>
<evidence type="ECO:0000256" key="5">
    <source>
        <dbReference type="ARBA" id="ARBA00022737"/>
    </source>
</evidence>
<dbReference type="InterPro" id="IPR000184">
    <property type="entry name" value="Bac_surfAg_D15"/>
</dbReference>
<dbReference type="InterPro" id="IPR034746">
    <property type="entry name" value="POTRA"/>
</dbReference>
<dbReference type="STRING" id="1519643.SAMN06295933_0322"/>
<keyword evidence="4 9" id="KW-0732">Signal</keyword>
<feature type="domain" description="POTRA" evidence="10">
    <location>
        <begin position="165"/>
        <end position="236"/>
    </location>
</feature>
<proteinExistence type="predicted"/>
<reference evidence="12" key="1">
    <citation type="submission" date="2017-04" db="EMBL/GenBank/DDBJ databases">
        <authorList>
            <person name="Varghese N."/>
            <person name="Submissions S."/>
        </authorList>
    </citation>
    <scope>NUCLEOTIDE SEQUENCE [LARGE SCALE GENOMIC DNA]</scope>
    <source>
        <strain evidence="12">K3S</strain>
    </source>
</reference>
<feature type="domain" description="POTRA" evidence="10">
    <location>
        <begin position="490"/>
        <end position="563"/>
    </location>
</feature>
<dbReference type="Pfam" id="PF01103">
    <property type="entry name" value="Omp85"/>
    <property type="match status" value="1"/>
</dbReference>
<evidence type="ECO:0000313" key="11">
    <source>
        <dbReference type="EMBL" id="SME89622.1"/>
    </source>
</evidence>
<dbReference type="GO" id="GO:0009279">
    <property type="term" value="C:cell outer membrane"/>
    <property type="evidence" value="ECO:0007669"/>
    <property type="project" value="UniProtKB-UniRule"/>
</dbReference>
<evidence type="ECO:0000256" key="3">
    <source>
        <dbReference type="ARBA" id="ARBA00022692"/>
    </source>
</evidence>
<dbReference type="Gene3D" id="3.10.20.310">
    <property type="entry name" value="membrane protein fhac"/>
    <property type="match status" value="5"/>
</dbReference>
<dbReference type="Gene3D" id="2.40.160.50">
    <property type="entry name" value="membrane protein fhac: a member of the omp85/tpsb transporter family"/>
    <property type="match status" value="1"/>
</dbReference>
<dbReference type="Proteomes" id="UP000192906">
    <property type="component" value="Unassembled WGS sequence"/>
</dbReference>
<dbReference type="PROSITE" id="PS51779">
    <property type="entry name" value="POTRA"/>
    <property type="match status" value="4"/>
</dbReference>
<keyword evidence="5" id="KW-0677">Repeat</keyword>